<name>A0A0C1GNU9_9NEIS</name>
<dbReference type="Pfam" id="PF09601">
    <property type="entry name" value="DUF2459"/>
    <property type="match status" value="1"/>
</dbReference>
<dbReference type="PATRIC" id="fig|1056807.3.peg.1208"/>
<accession>A0A0C1GNU9</accession>
<sequence>MKKIFKILLKALLAFIIAAILYFAAAYILGKIPQDSIEASDGEVTLYLNSNGVHADIVMPLSDDLFDWTSIINPADSPAGQGDAPIRYVGIGWGERNFYLNTPQWSDLTASTAVQALSGVNSTLIHAIYYREPPREGENTVKFTVSREQYRRLSANLMRHFKLKAGKAIPVAGAHYSADDAFYEAEGRYHLFNTCNSWLNRRLTESGINGVVWTPFPDPLLDSHRTNTAEKP</sequence>
<dbReference type="EMBL" id="JUFZ01000045">
    <property type="protein sequence ID" value="KIC08110.1"/>
    <property type="molecule type" value="Genomic_DNA"/>
</dbReference>
<dbReference type="EMBL" id="CP094242">
    <property type="protein sequence ID" value="UNV88088.1"/>
    <property type="molecule type" value="Genomic_DNA"/>
</dbReference>
<dbReference type="Proteomes" id="UP000829504">
    <property type="component" value="Chromosome"/>
</dbReference>
<evidence type="ECO:0000313" key="4">
    <source>
        <dbReference type="Proteomes" id="UP000829504"/>
    </source>
</evidence>
<dbReference type="Proteomes" id="UP000031390">
    <property type="component" value="Unassembled WGS sequence"/>
</dbReference>
<protein>
    <submittedName>
        <fullName evidence="2">TIGR02117 family protein</fullName>
    </submittedName>
</protein>
<dbReference type="InterPro" id="IPR011727">
    <property type="entry name" value="CHP02117"/>
</dbReference>
<reference evidence="1 3" key="1">
    <citation type="submission" date="2014-12" db="EMBL/GenBank/DDBJ databases">
        <title>Genome sequence of Morococcus cerebrosus.</title>
        <authorList>
            <person name="Shin S.-K."/>
            <person name="Yi H."/>
        </authorList>
    </citation>
    <scope>NUCLEOTIDE SEQUENCE [LARGE SCALE GENOMIC DNA]</scope>
    <source>
        <strain evidence="1 3">CIP 81.93</strain>
    </source>
</reference>
<keyword evidence="4" id="KW-1185">Reference proteome</keyword>
<dbReference type="RefSeq" id="WP_039407280.1">
    <property type="nucleotide sequence ID" value="NZ_CP094242.1"/>
</dbReference>
<proteinExistence type="predicted"/>
<reference evidence="2 4" key="2">
    <citation type="submission" date="2022-03" db="EMBL/GenBank/DDBJ databases">
        <title>Genome sequencing of Morococcus cerebrosus.</title>
        <authorList>
            <person name="Baek M.-G."/>
            <person name="Yi H."/>
        </authorList>
    </citation>
    <scope>NUCLEOTIDE SEQUENCE [LARGE SCALE GENOMIC DNA]</scope>
    <source>
        <strain evidence="2 4">CIP 81.93</strain>
    </source>
</reference>
<gene>
    <name evidence="1" type="ORF">MCC93_12550</name>
    <name evidence="2" type="ORF">MON37_03900</name>
</gene>
<evidence type="ECO:0000313" key="2">
    <source>
        <dbReference type="EMBL" id="UNV88088.1"/>
    </source>
</evidence>
<evidence type="ECO:0000313" key="3">
    <source>
        <dbReference type="Proteomes" id="UP000031390"/>
    </source>
</evidence>
<evidence type="ECO:0000313" key="1">
    <source>
        <dbReference type="EMBL" id="KIC08110.1"/>
    </source>
</evidence>
<organism evidence="1 3">
    <name type="scientific">Morococcus cerebrosus</name>
    <dbReference type="NCBI Taxonomy" id="1056807"/>
    <lineage>
        <taxon>Bacteria</taxon>
        <taxon>Pseudomonadati</taxon>
        <taxon>Pseudomonadota</taxon>
        <taxon>Betaproteobacteria</taxon>
        <taxon>Neisseriales</taxon>
        <taxon>Neisseriaceae</taxon>
        <taxon>Morococcus</taxon>
    </lineage>
</organism>
<dbReference type="NCBIfam" id="TIGR02117">
    <property type="entry name" value="chp_urease_rgn"/>
    <property type="match status" value="1"/>
</dbReference>
<dbReference type="AlphaFoldDB" id="A0A0C1GNU9"/>